<dbReference type="Proteomes" id="UP001430953">
    <property type="component" value="Unassembled WGS sequence"/>
</dbReference>
<evidence type="ECO:0000313" key="1">
    <source>
        <dbReference type="EMBL" id="KAL0118137.1"/>
    </source>
</evidence>
<evidence type="ECO:0000313" key="2">
    <source>
        <dbReference type="Proteomes" id="UP001430953"/>
    </source>
</evidence>
<protein>
    <submittedName>
        <fullName evidence="1">Uncharacterized protein</fullName>
    </submittedName>
</protein>
<accession>A0AAW2FW28</accession>
<proteinExistence type="predicted"/>
<dbReference type="AlphaFoldDB" id="A0AAW2FW28"/>
<name>A0AAW2FW28_9HYME</name>
<reference evidence="1 2" key="1">
    <citation type="submission" date="2023-03" db="EMBL/GenBank/DDBJ databases">
        <title>High recombination rates correlate with genetic variation in Cardiocondyla obscurior ants.</title>
        <authorList>
            <person name="Errbii M."/>
        </authorList>
    </citation>
    <scope>NUCLEOTIDE SEQUENCE [LARGE SCALE GENOMIC DNA]</scope>
    <source>
        <strain evidence="1">Alpha-2009</strain>
        <tissue evidence="1">Whole body</tissue>
    </source>
</reference>
<keyword evidence="2" id="KW-1185">Reference proteome</keyword>
<gene>
    <name evidence="1" type="ORF">PUN28_009067</name>
</gene>
<dbReference type="EMBL" id="JADYXP020000008">
    <property type="protein sequence ID" value="KAL0118137.1"/>
    <property type="molecule type" value="Genomic_DNA"/>
</dbReference>
<comment type="caution">
    <text evidence="1">The sequence shown here is derived from an EMBL/GenBank/DDBJ whole genome shotgun (WGS) entry which is preliminary data.</text>
</comment>
<organism evidence="1 2">
    <name type="scientific">Cardiocondyla obscurior</name>
    <dbReference type="NCBI Taxonomy" id="286306"/>
    <lineage>
        <taxon>Eukaryota</taxon>
        <taxon>Metazoa</taxon>
        <taxon>Ecdysozoa</taxon>
        <taxon>Arthropoda</taxon>
        <taxon>Hexapoda</taxon>
        <taxon>Insecta</taxon>
        <taxon>Pterygota</taxon>
        <taxon>Neoptera</taxon>
        <taxon>Endopterygota</taxon>
        <taxon>Hymenoptera</taxon>
        <taxon>Apocrita</taxon>
        <taxon>Aculeata</taxon>
        <taxon>Formicoidea</taxon>
        <taxon>Formicidae</taxon>
        <taxon>Myrmicinae</taxon>
        <taxon>Cardiocondyla</taxon>
    </lineage>
</organism>
<sequence>MGLCYISFDNNYYWSIRLLCNQRFLKVLTITTFPTRHTFDNYFALVYKISFVPAHKITGLSYIRSEDEVFYLLPRVAQ</sequence>